<reference evidence="1" key="1">
    <citation type="submission" date="2021-06" db="EMBL/GenBank/DDBJ databases">
        <title>Parelaphostrongylus tenuis whole genome reference sequence.</title>
        <authorList>
            <person name="Garwood T.J."/>
            <person name="Larsen P.A."/>
            <person name="Fountain-Jones N.M."/>
            <person name="Garbe J.R."/>
            <person name="Macchietto M.G."/>
            <person name="Kania S.A."/>
            <person name="Gerhold R.W."/>
            <person name="Richards J.E."/>
            <person name="Wolf T.M."/>
        </authorList>
    </citation>
    <scope>NUCLEOTIDE SEQUENCE</scope>
    <source>
        <strain evidence="1">MNPRO001-30</strain>
        <tissue evidence="1">Meninges</tissue>
    </source>
</reference>
<sequence length="250" mass="27040">MFLIAASKDGAALSEPATKMLTTDSSEDPLLEMKSSMNIVRRPTFLVSLLTTMSTLLGCGVLPQGQARSWRFTVSGFSFPVNVAYSDSPAVRAQFPGLAATREAASSFVSRLVMQTVTDALEQQGSSVGLPDFIISNILSQLMIQTTMILWSAKMTIMITMPPQCVIVGSTVTSLCTFENDMRCDITIGDVMPIAVQDRHRTIGGTLTTTNIVMANWSGDMWQRVVNKAAGMLEFGLFSSHFFSAVATVN</sequence>
<dbReference type="EMBL" id="JAHQIW010005774">
    <property type="protein sequence ID" value="KAJ1367091.1"/>
    <property type="molecule type" value="Genomic_DNA"/>
</dbReference>
<dbReference type="AlphaFoldDB" id="A0AAD5R0B8"/>
<evidence type="ECO:0000313" key="2">
    <source>
        <dbReference type="Proteomes" id="UP001196413"/>
    </source>
</evidence>
<protein>
    <submittedName>
        <fullName evidence="1">Uncharacterized protein</fullName>
    </submittedName>
</protein>
<name>A0AAD5R0B8_PARTN</name>
<dbReference type="Proteomes" id="UP001196413">
    <property type="component" value="Unassembled WGS sequence"/>
</dbReference>
<comment type="caution">
    <text evidence="1">The sequence shown here is derived from an EMBL/GenBank/DDBJ whole genome shotgun (WGS) entry which is preliminary data.</text>
</comment>
<keyword evidence="2" id="KW-1185">Reference proteome</keyword>
<proteinExistence type="predicted"/>
<accession>A0AAD5R0B8</accession>
<organism evidence="1 2">
    <name type="scientific">Parelaphostrongylus tenuis</name>
    <name type="common">Meningeal worm</name>
    <dbReference type="NCBI Taxonomy" id="148309"/>
    <lineage>
        <taxon>Eukaryota</taxon>
        <taxon>Metazoa</taxon>
        <taxon>Ecdysozoa</taxon>
        <taxon>Nematoda</taxon>
        <taxon>Chromadorea</taxon>
        <taxon>Rhabditida</taxon>
        <taxon>Rhabditina</taxon>
        <taxon>Rhabditomorpha</taxon>
        <taxon>Strongyloidea</taxon>
        <taxon>Metastrongylidae</taxon>
        <taxon>Parelaphostrongylus</taxon>
    </lineage>
</organism>
<gene>
    <name evidence="1" type="ORF">KIN20_027942</name>
</gene>
<evidence type="ECO:0000313" key="1">
    <source>
        <dbReference type="EMBL" id="KAJ1367091.1"/>
    </source>
</evidence>